<sequence length="57" mass="6238">MKKALLIMLLCVSSCFAGTTDYIVGDLVTGNTNYAFFFHAADPTVSIPILKIQKIDQ</sequence>
<proteinExistence type="predicted"/>
<reference evidence="1" key="1">
    <citation type="journal article" date="2015" name="Nature">
        <title>Complex archaea that bridge the gap between prokaryotes and eukaryotes.</title>
        <authorList>
            <person name="Spang A."/>
            <person name="Saw J.H."/>
            <person name="Jorgensen S.L."/>
            <person name="Zaremba-Niedzwiedzka K."/>
            <person name="Martijn J."/>
            <person name="Lind A.E."/>
            <person name="van Eijk R."/>
            <person name="Schleper C."/>
            <person name="Guy L."/>
            <person name="Ettema T.J."/>
        </authorList>
    </citation>
    <scope>NUCLEOTIDE SEQUENCE</scope>
</reference>
<name>A0A0F9Q425_9ZZZZ</name>
<dbReference type="EMBL" id="LAZR01004502">
    <property type="protein sequence ID" value="KKN08021.1"/>
    <property type="molecule type" value="Genomic_DNA"/>
</dbReference>
<gene>
    <name evidence="1" type="ORF">LCGC14_1060870</name>
</gene>
<comment type="caution">
    <text evidence="1">The sequence shown here is derived from an EMBL/GenBank/DDBJ whole genome shotgun (WGS) entry which is preliminary data.</text>
</comment>
<accession>A0A0F9Q425</accession>
<evidence type="ECO:0000313" key="1">
    <source>
        <dbReference type="EMBL" id="KKN08021.1"/>
    </source>
</evidence>
<dbReference type="AlphaFoldDB" id="A0A0F9Q425"/>
<organism evidence="1">
    <name type="scientific">marine sediment metagenome</name>
    <dbReference type="NCBI Taxonomy" id="412755"/>
    <lineage>
        <taxon>unclassified sequences</taxon>
        <taxon>metagenomes</taxon>
        <taxon>ecological metagenomes</taxon>
    </lineage>
</organism>
<protein>
    <submittedName>
        <fullName evidence="1">Uncharacterized protein</fullName>
    </submittedName>
</protein>